<organism evidence="2 3">
    <name type="scientific">Babesia ovata</name>
    <dbReference type="NCBI Taxonomy" id="189622"/>
    <lineage>
        <taxon>Eukaryota</taxon>
        <taxon>Sar</taxon>
        <taxon>Alveolata</taxon>
        <taxon>Apicomplexa</taxon>
        <taxon>Aconoidasida</taxon>
        <taxon>Piroplasmida</taxon>
        <taxon>Babesiidae</taxon>
        <taxon>Babesia</taxon>
    </lineage>
</organism>
<sequence>MHRLLQLPVRLAVQLVRSDEAAAVGLRGAQQYHVRWNALVFTQLHDGTDGDLFRIYLLDAFVSQYLILLRIGLPVTQIALVVIATLLEQRHEEHQRQRPEVRDRRFYRQIRNQLRETDEQVEEVHEDPAKIVRAKHGRPT</sequence>
<dbReference type="GeneID" id="39874931"/>
<evidence type="ECO:0000313" key="2">
    <source>
        <dbReference type="EMBL" id="GBE61161.1"/>
    </source>
</evidence>
<dbReference type="VEuPathDB" id="PiroplasmaDB:BOVATA_026540"/>
<protein>
    <submittedName>
        <fullName evidence="2">Phospholipid-transporting ATPase, putative</fullName>
    </submittedName>
</protein>
<proteinExistence type="predicted"/>
<dbReference type="AlphaFoldDB" id="A0A2H6KDU3"/>
<accession>A0A2H6KDU3</accession>
<dbReference type="Proteomes" id="UP000236319">
    <property type="component" value="Unassembled WGS sequence"/>
</dbReference>
<keyword evidence="3" id="KW-1185">Reference proteome</keyword>
<reference evidence="2 3" key="1">
    <citation type="journal article" date="2017" name="BMC Genomics">
        <title>Whole-genome assembly of Babesia ovata and comparative genomics between closely related pathogens.</title>
        <authorList>
            <person name="Yamagishi J."/>
            <person name="Asada M."/>
            <person name="Hakimi H."/>
            <person name="Tanaka T.Q."/>
            <person name="Sugimoto C."/>
            <person name="Kawazu S."/>
        </authorList>
    </citation>
    <scope>NUCLEOTIDE SEQUENCE [LARGE SCALE GENOMIC DNA]</scope>
    <source>
        <strain evidence="2 3">Miyake</strain>
    </source>
</reference>
<comment type="caution">
    <text evidence="2">The sequence shown here is derived from an EMBL/GenBank/DDBJ whole genome shotgun (WGS) entry which is preliminary data.</text>
</comment>
<dbReference type="RefSeq" id="XP_028867404.1">
    <property type="nucleotide sequence ID" value="XM_029011571.1"/>
</dbReference>
<feature type="region of interest" description="Disordered" evidence="1">
    <location>
        <begin position="118"/>
        <end position="140"/>
    </location>
</feature>
<feature type="compositionally biased region" description="Basic and acidic residues" evidence="1">
    <location>
        <begin position="118"/>
        <end position="130"/>
    </location>
</feature>
<name>A0A2H6KDU3_9APIC</name>
<evidence type="ECO:0000313" key="3">
    <source>
        <dbReference type="Proteomes" id="UP000236319"/>
    </source>
</evidence>
<dbReference type="EMBL" id="BDSA01000002">
    <property type="protein sequence ID" value="GBE61161.1"/>
    <property type="molecule type" value="Genomic_DNA"/>
</dbReference>
<gene>
    <name evidence="2" type="ORF">BOVATA_026540</name>
</gene>
<evidence type="ECO:0000256" key="1">
    <source>
        <dbReference type="SAM" id="MobiDB-lite"/>
    </source>
</evidence>